<dbReference type="AlphaFoldDB" id="A0AAJ1AX95"/>
<name>A0AAJ1AX95_MEDGN</name>
<feature type="region of interest" description="Disordered" evidence="1">
    <location>
        <begin position="1"/>
        <end position="24"/>
    </location>
</feature>
<reference evidence="3" key="1">
    <citation type="submission" date="2021-10" db="EMBL/GenBank/DDBJ databases">
        <title>Collection of gut derived symbiotic bacterial strains cultured from healthy donors.</title>
        <authorList>
            <person name="Lin H."/>
            <person name="Littmann E."/>
            <person name="Claire K."/>
            <person name="Pamer E."/>
        </authorList>
    </citation>
    <scope>NUCLEOTIDE SEQUENCE</scope>
    <source>
        <strain evidence="3">MSK.23.4</strain>
    </source>
</reference>
<sequence>MAETKTANAQASTKEKAPRKREAVETVYTAEELSNASERFGTRKECVAAALKYYGKDKATLKEAKELVNKFLSKEVK</sequence>
<dbReference type="InterPro" id="IPR058869">
    <property type="entry name" value="YqzN_YkzM"/>
</dbReference>
<dbReference type="Pfam" id="PF26160">
    <property type="entry name" value="YqzN_YkzM"/>
    <property type="match status" value="1"/>
</dbReference>
<dbReference type="EMBL" id="JAJBNC010000004">
    <property type="protein sequence ID" value="MCB5492743.1"/>
    <property type="molecule type" value="Genomic_DNA"/>
</dbReference>
<evidence type="ECO:0000259" key="2">
    <source>
        <dbReference type="Pfam" id="PF26160"/>
    </source>
</evidence>
<comment type="caution">
    <text evidence="3">The sequence shown here is derived from an EMBL/GenBank/DDBJ whole genome shotgun (WGS) entry which is preliminary data.</text>
</comment>
<organism evidence="3 4">
    <name type="scientific">Mediterraneibacter gnavus</name>
    <name type="common">Ruminococcus gnavus</name>
    <dbReference type="NCBI Taxonomy" id="33038"/>
    <lineage>
        <taxon>Bacteria</taxon>
        <taxon>Bacillati</taxon>
        <taxon>Bacillota</taxon>
        <taxon>Clostridia</taxon>
        <taxon>Lachnospirales</taxon>
        <taxon>Lachnospiraceae</taxon>
        <taxon>Mediterraneibacter</taxon>
    </lineage>
</organism>
<feature type="compositionally biased region" description="Polar residues" evidence="1">
    <location>
        <begin position="1"/>
        <end position="12"/>
    </location>
</feature>
<feature type="compositionally biased region" description="Basic and acidic residues" evidence="1">
    <location>
        <begin position="13"/>
        <end position="24"/>
    </location>
</feature>
<feature type="domain" description="YqzN/YkzM" evidence="2">
    <location>
        <begin position="25"/>
        <end position="75"/>
    </location>
</feature>
<evidence type="ECO:0000313" key="4">
    <source>
        <dbReference type="Proteomes" id="UP001297422"/>
    </source>
</evidence>
<dbReference type="RefSeq" id="WP_173878526.1">
    <property type="nucleotide sequence ID" value="NZ_JAAIMT010000003.1"/>
</dbReference>
<accession>A0AAJ1AX95</accession>
<dbReference type="Proteomes" id="UP001297422">
    <property type="component" value="Unassembled WGS sequence"/>
</dbReference>
<evidence type="ECO:0000256" key="1">
    <source>
        <dbReference type="SAM" id="MobiDB-lite"/>
    </source>
</evidence>
<gene>
    <name evidence="3" type="ORF">LIQ10_03160</name>
</gene>
<proteinExistence type="predicted"/>
<evidence type="ECO:0000313" key="3">
    <source>
        <dbReference type="EMBL" id="MCB5492743.1"/>
    </source>
</evidence>
<protein>
    <recommendedName>
        <fullName evidence="2">YqzN/YkzM domain-containing protein</fullName>
    </recommendedName>
</protein>